<keyword evidence="1" id="KW-0812">Transmembrane</keyword>
<evidence type="ECO:0000313" key="3">
    <source>
        <dbReference type="Proteomes" id="UP001454036"/>
    </source>
</evidence>
<keyword evidence="1" id="KW-0472">Membrane</keyword>
<dbReference type="PANTHER" id="PTHR31286">
    <property type="entry name" value="GLYCINE-RICH CELL WALL STRUCTURAL PROTEIN 1.8-LIKE"/>
    <property type="match status" value="1"/>
</dbReference>
<dbReference type="InterPro" id="IPR040256">
    <property type="entry name" value="At4g02000-like"/>
</dbReference>
<comment type="caution">
    <text evidence="2">The sequence shown here is derived from an EMBL/GenBank/DDBJ whole genome shotgun (WGS) entry which is preliminary data.</text>
</comment>
<name>A0AAV3PUF2_LITER</name>
<evidence type="ECO:0000256" key="1">
    <source>
        <dbReference type="SAM" id="Phobius"/>
    </source>
</evidence>
<proteinExistence type="predicted"/>
<gene>
    <name evidence="2" type="ORF">LIER_13051</name>
</gene>
<dbReference type="Proteomes" id="UP001454036">
    <property type="component" value="Unassembled WGS sequence"/>
</dbReference>
<evidence type="ECO:0008006" key="4">
    <source>
        <dbReference type="Google" id="ProtNLM"/>
    </source>
</evidence>
<keyword evidence="1" id="KW-1133">Transmembrane helix</keyword>
<reference evidence="2 3" key="1">
    <citation type="submission" date="2024-01" db="EMBL/GenBank/DDBJ databases">
        <title>The complete chloroplast genome sequence of Lithospermum erythrorhizon: insights into the phylogenetic relationship among Boraginaceae species and the maternal lineages of purple gromwells.</title>
        <authorList>
            <person name="Okada T."/>
            <person name="Watanabe K."/>
        </authorList>
    </citation>
    <scope>NUCLEOTIDE SEQUENCE [LARGE SCALE GENOMIC DNA]</scope>
</reference>
<dbReference type="AlphaFoldDB" id="A0AAV3PUF2"/>
<dbReference type="PANTHER" id="PTHR31286:SF180">
    <property type="entry name" value="OS10G0362600 PROTEIN"/>
    <property type="match status" value="1"/>
</dbReference>
<evidence type="ECO:0000313" key="2">
    <source>
        <dbReference type="EMBL" id="GAA0155290.1"/>
    </source>
</evidence>
<keyword evidence="3" id="KW-1185">Reference proteome</keyword>
<accession>A0AAV3PUF2</accession>
<feature type="transmembrane region" description="Helical" evidence="1">
    <location>
        <begin position="128"/>
        <end position="146"/>
    </location>
</feature>
<organism evidence="2 3">
    <name type="scientific">Lithospermum erythrorhizon</name>
    <name type="common">Purple gromwell</name>
    <name type="synonym">Lithospermum officinale var. erythrorhizon</name>
    <dbReference type="NCBI Taxonomy" id="34254"/>
    <lineage>
        <taxon>Eukaryota</taxon>
        <taxon>Viridiplantae</taxon>
        <taxon>Streptophyta</taxon>
        <taxon>Embryophyta</taxon>
        <taxon>Tracheophyta</taxon>
        <taxon>Spermatophyta</taxon>
        <taxon>Magnoliopsida</taxon>
        <taxon>eudicotyledons</taxon>
        <taxon>Gunneridae</taxon>
        <taxon>Pentapetalae</taxon>
        <taxon>asterids</taxon>
        <taxon>lamiids</taxon>
        <taxon>Boraginales</taxon>
        <taxon>Boraginaceae</taxon>
        <taxon>Boraginoideae</taxon>
        <taxon>Lithospermeae</taxon>
        <taxon>Lithospermum</taxon>
    </lineage>
</organism>
<protein>
    <recommendedName>
        <fullName evidence="4">DUF4283 domain-containing protein</fullName>
    </recommendedName>
</protein>
<dbReference type="EMBL" id="BAABME010002587">
    <property type="protein sequence ID" value="GAA0155290.1"/>
    <property type="molecule type" value="Genomic_DNA"/>
</dbReference>
<sequence length="168" mass="19615">MEDYTRLWVRLIWYVQSCPMRIFKWTPDFNPSKKSPLTPIWVHFHGLLLYLFEGEALLSVANSIGTPLRIDSHNVNRVKLGTASVCVELDVSKPLMNETWISFVDDEDPTIVVDGFWQKVVYDEVPPIVRNIFIWVTMLMIVIVILRRNKERVLKLPMFIVEGNIVEL</sequence>